<feature type="region of interest" description="Disordered" evidence="1">
    <location>
        <begin position="713"/>
        <end position="746"/>
    </location>
</feature>
<name>A0ABT2CK82_9ACTN</name>
<dbReference type="PANTHER" id="PTHR40254:SF1">
    <property type="entry name" value="BLR0577 PROTEIN"/>
    <property type="match status" value="1"/>
</dbReference>
<evidence type="ECO:0000259" key="2">
    <source>
        <dbReference type="Pfam" id="PF13454"/>
    </source>
</evidence>
<accession>A0ABT2CK82</accession>
<dbReference type="EMBL" id="JANUGQ010000016">
    <property type="protein sequence ID" value="MCS0637824.1"/>
    <property type="molecule type" value="Genomic_DNA"/>
</dbReference>
<dbReference type="Pfam" id="PF13454">
    <property type="entry name" value="NAD_binding_9"/>
    <property type="match status" value="1"/>
</dbReference>
<reference evidence="3" key="1">
    <citation type="submission" date="2022-08" db="EMBL/GenBank/DDBJ databases">
        <authorList>
            <person name="Somphong A."/>
            <person name="Phongsopitanun W."/>
        </authorList>
    </citation>
    <scope>NUCLEOTIDE SEQUENCE</scope>
    <source>
        <strain evidence="3">LP05-1</strain>
    </source>
</reference>
<feature type="domain" description="FAD-dependent urate hydroxylase HpyO/Asp monooxygenase CreE-like FAD/NAD(P)-binding" evidence="2">
    <location>
        <begin position="12"/>
        <end position="226"/>
    </location>
</feature>
<proteinExistence type="predicted"/>
<dbReference type="InterPro" id="IPR038732">
    <property type="entry name" value="HpyO/CreE_NAD-binding"/>
</dbReference>
<dbReference type="SUPFAM" id="SSF51905">
    <property type="entry name" value="FAD/NAD(P)-binding domain"/>
    <property type="match status" value="1"/>
</dbReference>
<dbReference type="InterPro" id="IPR052189">
    <property type="entry name" value="L-asp_N-monooxygenase_NS-form"/>
</dbReference>
<dbReference type="PANTHER" id="PTHR40254">
    <property type="entry name" value="BLR0577 PROTEIN"/>
    <property type="match status" value="1"/>
</dbReference>
<gene>
    <name evidence="3" type="ORF">NX801_19580</name>
</gene>
<dbReference type="InterPro" id="IPR036188">
    <property type="entry name" value="FAD/NAD-bd_sf"/>
</dbReference>
<dbReference type="Gene3D" id="3.50.50.60">
    <property type="entry name" value="FAD/NAD(P)-binding domain"/>
    <property type="match status" value="1"/>
</dbReference>
<feature type="region of interest" description="Disordered" evidence="1">
    <location>
        <begin position="110"/>
        <end position="153"/>
    </location>
</feature>
<sequence length="746" mass="78609">MNSGPRPFTICVVGAGPRGLSVLERICANERKSASRSALTIHVVDPYRPGPGKVWRTAQSRHLLMNTVASQVTVFTDHSVEMEGPVEEGPSLYEWAAALASAALASAALASTGPAGPDGEDGGNGGEPPSPGGEHTGGHPAADAGPLAEARRLGPDTYPSRALYGRYLEECFDRIVAGAAEHITVRVHTSRAVALDDTGPGTAQTLRLADGTLLTGLDAVVLALGHVPSRPAPFEARAAEEAQAAGLVHIPPANPADVDLSVLTPGRPVLLRGLGLNFFDHMALLTTGRGGRFERTGDRLRYLPSGREPRIFAGSRRGVPYHARGENEKGAHGRHLPHLLTPARIAELTARAAAGEPVNFGTDLWPLIAKEVESVYYGALLTAAGRDAERPALVRRYLAAGPEGERRLLDEYRIPETEWWSWQRVSLPYGSRVFEDRDAFNRWLLGHLAQDVREARAGNVSGPLKAALDVLRDLRNEIRLVVDHGRLDGDSYRDDLQAWYTPLNAYLSIGPPVSRIEELMALIEAGTVVLVGPGIEVRAGTGPDGEPVFEAGSDRVGGEPVRVTALVEARLPEPDVRRTDDPLLVHLLATGQITPYRIAGSFGTFYETGGVSVTQRPYRVVDAQGRAHPRRFAYGVPTEAVHWVTAAGIRPGVNSVTLGDSDAIARAVLDLPPVRYEDDTTGTAGTAGTAGTTGATVTGGVTGVTGVTVTGGTAGGTGTTGADHTAGATVAGGTARPGDGWTEAAR</sequence>
<protein>
    <submittedName>
        <fullName evidence="3">FAD/NAD(P)-binding protein</fullName>
    </submittedName>
</protein>
<organism evidence="3 4">
    <name type="scientific">Streptomyces pyxinae</name>
    <dbReference type="NCBI Taxonomy" id="2970734"/>
    <lineage>
        <taxon>Bacteria</taxon>
        <taxon>Bacillati</taxon>
        <taxon>Actinomycetota</taxon>
        <taxon>Actinomycetes</taxon>
        <taxon>Kitasatosporales</taxon>
        <taxon>Streptomycetaceae</taxon>
        <taxon>Streptomyces</taxon>
    </lineage>
</organism>
<keyword evidence="4" id="KW-1185">Reference proteome</keyword>
<dbReference type="Proteomes" id="UP001431313">
    <property type="component" value="Unassembled WGS sequence"/>
</dbReference>
<evidence type="ECO:0000256" key="1">
    <source>
        <dbReference type="SAM" id="MobiDB-lite"/>
    </source>
</evidence>
<evidence type="ECO:0000313" key="3">
    <source>
        <dbReference type="EMBL" id="MCS0637824.1"/>
    </source>
</evidence>
<feature type="compositionally biased region" description="Low complexity" evidence="1">
    <location>
        <begin position="720"/>
        <end position="734"/>
    </location>
</feature>
<dbReference type="RefSeq" id="WP_258789070.1">
    <property type="nucleotide sequence ID" value="NZ_JANUGQ010000016.1"/>
</dbReference>
<comment type="caution">
    <text evidence="3">The sequence shown here is derived from an EMBL/GenBank/DDBJ whole genome shotgun (WGS) entry which is preliminary data.</text>
</comment>
<evidence type="ECO:0000313" key="4">
    <source>
        <dbReference type="Proteomes" id="UP001431313"/>
    </source>
</evidence>